<dbReference type="Gene3D" id="1.25.40.10">
    <property type="entry name" value="Tetratricopeptide repeat domain"/>
    <property type="match status" value="1"/>
</dbReference>
<dbReference type="Proteomes" id="UP000444721">
    <property type="component" value="Unassembled WGS sequence"/>
</dbReference>
<dbReference type="RefSeq" id="XP_044562940.1">
    <property type="nucleotide sequence ID" value="XM_044705970.1"/>
</dbReference>
<sequence length="772" mass="88914">MLNNNNNAVTSLPSSGLSHHLSKIFDCKGFRSLKNSGKCSMIGGGLIKLGMVTVSSISTSSSPSRSSSMDSTHHYSNSVSINTDPFSIVVRRYASLFGSRSYSSSNIKNTNHPSKNIDESLRQKQTESDFLLTSIHEIDKYIQGHKNELTKEESVHEFFKMMKFCLAYCQLHNGRASKKFIALIYSVSKGVLKAVQNNSQFLRDIYHLLCMLHFTNFPALHVPCIQLAFGFRETKDSEMCVSLFENHILPILEEVHRSRTDFYCDYLLSAYILLPEFAVTREDFVEKILELSSKFIPSDAYGVPLHKITDKNYCTQLLPSESSNGLKQSLRYFSKYLFEYILSVETKTKKNGLFDGNILLETFRKIQRFHNQLEIQKYNYALEILGRNDSPQTMEFFDEILKLSYTKPDESTYGTLVKYLSNNVKKGQEGHDVVIKCYNDMMQSGRVNQKSLTTFLTVTRHHSMDFQDLREKIANQIYEWKNEKLDQFSVTEAILHTLQKHGIEAAYEKLTDLRRDEKAEMSPSVYNVILNAVSSDIQQVTLAFNVLNYMIEDKINPNDHILVSLLSIETKLHNLLYKPGRVDPVIVDRLERYKVTIDSLLKDLIEDVCEGKAHNYVVISAAMKRFKETQEYDKVIKIWEKIRDKMTTEAKQDGSIYLIVMRACEANKNVQALYECVEHLLNQGLPVLPWQLYHRIVLLAARMDFGNPELNDRLVELIYTRYTPHYADLTNIKRQTNPQCLSRKTWKVPPPSLTTGEIEFIQKSKTSFGEEY</sequence>
<dbReference type="AlphaFoldDB" id="A0A6A5BMF7"/>
<organism evidence="1 2">
    <name type="scientific">Naegleria fowleri</name>
    <name type="common">Brain eating amoeba</name>
    <dbReference type="NCBI Taxonomy" id="5763"/>
    <lineage>
        <taxon>Eukaryota</taxon>
        <taxon>Discoba</taxon>
        <taxon>Heterolobosea</taxon>
        <taxon>Tetramitia</taxon>
        <taxon>Eutetramitia</taxon>
        <taxon>Vahlkampfiidae</taxon>
        <taxon>Naegleria</taxon>
    </lineage>
</organism>
<dbReference type="VEuPathDB" id="AmoebaDB:NF0087130"/>
<dbReference type="OMA" id="NIPRISW"/>
<proteinExistence type="predicted"/>
<gene>
    <name evidence="1" type="ORF">FDP41_002742</name>
</gene>
<dbReference type="VEuPathDB" id="AmoebaDB:FDP41_002742"/>
<reference evidence="1 2" key="1">
    <citation type="journal article" date="2019" name="Sci. Rep.">
        <title>Nanopore sequencing improves the draft genome of the human pathogenic amoeba Naegleria fowleri.</title>
        <authorList>
            <person name="Liechti N."/>
            <person name="Schurch N."/>
            <person name="Bruggmann R."/>
            <person name="Wittwer M."/>
        </authorList>
    </citation>
    <scope>NUCLEOTIDE SEQUENCE [LARGE SCALE GENOMIC DNA]</scope>
    <source>
        <strain evidence="1 2">ATCC 30894</strain>
    </source>
</reference>
<dbReference type="OrthoDB" id="10258071at2759"/>
<dbReference type="EMBL" id="VFQX01000030">
    <property type="protein sequence ID" value="KAF0978227.1"/>
    <property type="molecule type" value="Genomic_DNA"/>
</dbReference>
<evidence type="ECO:0000313" key="1">
    <source>
        <dbReference type="EMBL" id="KAF0978227.1"/>
    </source>
</evidence>
<evidence type="ECO:0000313" key="2">
    <source>
        <dbReference type="Proteomes" id="UP000444721"/>
    </source>
</evidence>
<dbReference type="InterPro" id="IPR011990">
    <property type="entry name" value="TPR-like_helical_dom_sf"/>
</dbReference>
<dbReference type="GeneID" id="68109960"/>
<dbReference type="VEuPathDB" id="AmoebaDB:NfTy_056890"/>
<protein>
    <submittedName>
        <fullName evidence="1">Uncharacterized protein</fullName>
    </submittedName>
</protein>
<name>A0A6A5BMF7_NAEFO</name>
<accession>A0A6A5BMF7</accession>
<comment type="caution">
    <text evidence="1">The sequence shown here is derived from an EMBL/GenBank/DDBJ whole genome shotgun (WGS) entry which is preliminary data.</text>
</comment>
<keyword evidence="2" id="KW-1185">Reference proteome</keyword>